<protein>
    <recommendedName>
        <fullName evidence="4">RRM domain-containing protein</fullName>
    </recommendedName>
</protein>
<accession>A0A7C9CLD0</accession>
<dbReference type="InterPro" id="IPR012677">
    <property type="entry name" value="Nucleotide-bd_a/b_plait_sf"/>
</dbReference>
<name>A0A7C9CLD0_OPUST</name>
<dbReference type="AlphaFoldDB" id="A0A7C9CLD0"/>
<dbReference type="SUPFAM" id="SSF54928">
    <property type="entry name" value="RNA-binding domain, RBD"/>
    <property type="match status" value="1"/>
</dbReference>
<evidence type="ECO:0000256" key="2">
    <source>
        <dbReference type="PROSITE-ProRule" id="PRU00176"/>
    </source>
</evidence>
<reference evidence="5" key="2">
    <citation type="submission" date="2020-07" db="EMBL/GenBank/DDBJ databases">
        <authorList>
            <person name="Vera ALvarez R."/>
            <person name="Arias-Moreno D.M."/>
            <person name="Jimenez-Jacinto V."/>
            <person name="Jimenez-Bremont J.F."/>
            <person name="Swaminathan K."/>
            <person name="Moose S.P."/>
            <person name="Guerrero-Gonzalez M.L."/>
            <person name="Marino-Ramirez L."/>
            <person name="Landsman D."/>
            <person name="Rodriguez-Kessler M."/>
            <person name="Delgado-Sanchez P."/>
        </authorList>
    </citation>
    <scope>NUCLEOTIDE SEQUENCE</scope>
    <source>
        <tissue evidence="5">Cladode</tissue>
    </source>
</reference>
<dbReference type="InterPro" id="IPR050502">
    <property type="entry name" value="Euk_RNA-bind_prot"/>
</dbReference>
<dbReference type="GO" id="GO:0003729">
    <property type="term" value="F:mRNA binding"/>
    <property type="evidence" value="ECO:0007669"/>
    <property type="project" value="TreeGrafter"/>
</dbReference>
<organism evidence="5">
    <name type="scientific">Opuntia streptacantha</name>
    <name type="common">Prickly pear cactus</name>
    <name type="synonym">Opuntia cardona</name>
    <dbReference type="NCBI Taxonomy" id="393608"/>
    <lineage>
        <taxon>Eukaryota</taxon>
        <taxon>Viridiplantae</taxon>
        <taxon>Streptophyta</taxon>
        <taxon>Embryophyta</taxon>
        <taxon>Tracheophyta</taxon>
        <taxon>Spermatophyta</taxon>
        <taxon>Magnoliopsida</taxon>
        <taxon>eudicotyledons</taxon>
        <taxon>Gunneridae</taxon>
        <taxon>Pentapetalae</taxon>
        <taxon>Caryophyllales</taxon>
        <taxon>Cactineae</taxon>
        <taxon>Cactaceae</taxon>
        <taxon>Opuntioideae</taxon>
        <taxon>Opuntia</taxon>
    </lineage>
</organism>
<proteinExistence type="predicted"/>
<keyword evidence="1 2" id="KW-0694">RNA-binding</keyword>
<dbReference type="PANTHER" id="PTHR48025">
    <property type="entry name" value="OS02G0815200 PROTEIN"/>
    <property type="match status" value="1"/>
</dbReference>
<feature type="domain" description="RRM" evidence="4">
    <location>
        <begin position="117"/>
        <end position="195"/>
    </location>
</feature>
<dbReference type="Pfam" id="PF00076">
    <property type="entry name" value="RRM_1"/>
    <property type="match status" value="2"/>
</dbReference>
<dbReference type="EMBL" id="GISG01016352">
    <property type="protein sequence ID" value="MBA4617408.1"/>
    <property type="molecule type" value="Transcribed_RNA"/>
</dbReference>
<dbReference type="PROSITE" id="PS50102">
    <property type="entry name" value="RRM"/>
    <property type="match status" value="2"/>
</dbReference>
<sequence length="315" mass="34277">MAAATSALSSIGSLSSSSPLSLLPSDHSFTIFAPSFTPPNPIPRPPKILLLKSPNLTLSPLPLLFPLSHRCHSTAVFNDTNNSISDESKEGPDEEDQEAEEQDEIEEIVRSDPVDDCRVYIGNLPFSMTSSELSETFAEAGRVRCVEIIYDKLTDRSRGFGFVTMGSIDEAKEAIRMFDGSQIGGRTVKVNFPEVPRGGERQVMGPKIVSDNKSFVETPHKIYAGNLGWGVTTQMLRDAFADKPGFLSAKVLYERNTGRSRGFGFLSFSSAESAQSALTSMNGVKLKGRPLRLNMVADKPHSNVEQSEILSPVSS</sequence>
<feature type="domain" description="RRM" evidence="4">
    <location>
        <begin position="220"/>
        <end position="298"/>
    </location>
</feature>
<evidence type="ECO:0000256" key="1">
    <source>
        <dbReference type="ARBA" id="ARBA00022884"/>
    </source>
</evidence>
<dbReference type="GO" id="GO:1901259">
    <property type="term" value="P:chloroplast rRNA processing"/>
    <property type="evidence" value="ECO:0007669"/>
    <property type="project" value="TreeGrafter"/>
</dbReference>
<evidence type="ECO:0000313" key="5">
    <source>
        <dbReference type="EMBL" id="MBA4617408.1"/>
    </source>
</evidence>
<dbReference type="PANTHER" id="PTHR48025:SF11">
    <property type="entry name" value="RNA-BINDING PROTEIN CP33, CHLOROPLASTIC"/>
    <property type="match status" value="1"/>
</dbReference>
<evidence type="ECO:0000259" key="4">
    <source>
        <dbReference type="PROSITE" id="PS50102"/>
    </source>
</evidence>
<dbReference type="GO" id="GO:0009535">
    <property type="term" value="C:chloroplast thylakoid membrane"/>
    <property type="evidence" value="ECO:0007669"/>
    <property type="project" value="TreeGrafter"/>
</dbReference>
<dbReference type="SMART" id="SM00360">
    <property type="entry name" value="RRM"/>
    <property type="match status" value="2"/>
</dbReference>
<dbReference type="InterPro" id="IPR000504">
    <property type="entry name" value="RRM_dom"/>
</dbReference>
<evidence type="ECO:0000256" key="3">
    <source>
        <dbReference type="SAM" id="MobiDB-lite"/>
    </source>
</evidence>
<feature type="compositionally biased region" description="Acidic residues" evidence="3">
    <location>
        <begin position="92"/>
        <end position="105"/>
    </location>
</feature>
<reference evidence="5" key="1">
    <citation type="journal article" date="2013" name="J. Plant Res.">
        <title>Effect of fungi and light on seed germination of three Opuntia species from semiarid lands of central Mexico.</title>
        <authorList>
            <person name="Delgado-Sanchez P."/>
            <person name="Jimenez-Bremont J.F."/>
            <person name="Guerrero-Gonzalez Mde L."/>
            <person name="Flores J."/>
        </authorList>
    </citation>
    <scope>NUCLEOTIDE SEQUENCE</scope>
    <source>
        <tissue evidence="5">Cladode</tissue>
    </source>
</reference>
<feature type="region of interest" description="Disordered" evidence="3">
    <location>
        <begin position="78"/>
        <end position="105"/>
    </location>
</feature>
<dbReference type="Gene3D" id="3.30.70.330">
    <property type="match status" value="2"/>
</dbReference>
<dbReference type="InterPro" id="IPR035979">
    <property type="entry name" value="RBD_domain_sf"/>
</dbReference>